<evidence type="ECO:0000256" key="13">
    <source>
        <dbReference type="ARBA" id="ARBA00023136"/>
    </source>
</evidence>
<keyword evidence="4 16" id="KW-0349">Heme</keyword>
<dbReference type="InterPro" id="IPR011759">
    <property type="entry name" value="Cyt_c_oxidase_su2_TM_dom"/>
</dbReference>
<evidence type="ECO:0000256" key="11">
    <source>
        <dbReference type="ARBA" id="ARBA00023004"/>
    </source>
</evidence>
<keyword evidence="8" id="KW-1278">Translocase</keyword>
<reference evidence="25" key="1">
    <citation type="journal article" date="2010" name="Stand. Genomic Sci.">
        <title>Complete genome sequence of 'Thermobaculum terrenum' type strain (YNP1).</title>
        <authorList>
            <person name="Kiss H."/>
            <person name="Cleland D."/>
            <person name="Lapidus A."/>
            <person name="Lucas S."/>
            <person name="Glavina Del Rio T."/>
            <person name="Nolan M."/>
            <person name="Tice H."/>
            <person name="Han C."/>
            <person name="Goodwin L."/>
            <person name="Pitluck S."/>
            <person name="Liolios K."/>
            <person name="Ivanova N."/>
            <person name="Mavromatis K."/>
            <person name="Ovchinnikova G."/>
            <person name="Pati A."/>
            <person name="Chen A."/>
            <person name="Palaniappan K."/>
            <person name="Land M."/>
            <person name="Hauser L."/>
            <person name="Chang Y."/>
            <person name="Jeffries C."/>
            <person name="Lu M."/>
            <person name="Brettin T."/>
            <person name="Detter J."/>
            <person name="Goker M."/>
            <person name="Tindall B."/>
            <person name="Beck B."/>
            <person name="McDermott T."/>
            <person name="Woyke T."/>
            <person name="Bristow J."/>
            <person name="Eisen J."/>
            <person name="Markowitz V."/>
            <person name="Hugenholtz P."/>
            <person name="Kyrpides N."/>
            <person name="Klenk H."/>
            <person name="Cheng J."/>
        </authorList>
    </citation>
    <scope>NUCLEOTIDE SEQUENCE [LARGE SCALE GENOMIC DNA]</scope>
    <source>
        <strain evidence="25">ATCC BAA-798 / YNP1</strain>
    </source>
</reference>
<dbReference type="GO" id="GO:0020037">
    <property type="term" value="F:heme binding"/>
    <property type="evidence" value="ECO:0007669"/>
    <property type="project" value="InterPro"/>
</dbReference>
<dbReference type="Pfam" id="PF02790">
    <property type="entry name" value="COX2_TM"/>
    <property type="match status" value="1"/>
</dbReference>
<dbReference type="InterPro" id="IPR045187">
    <property type="entry name" value="CcO_II"/>
</dbReference>
<dbReference type="eggNOG" id="COG2010">
    <property type="taxonomic scope" value="Bacteria"/>
</dbReference>
<evidence type="ECO:0000313" key="25">
    <source>
        <dbReference type="Proteomes" id="UP000000323"/>
    </source>
</evidence>
<dbReference type="Proteomes" id="UP000000323">
    <property type="component" value="Chromosome 1"/>
</dbReference>
<evidence type="ECO:0000259" key="21">
    <source>
        <dbReference type="PROSITE" id="PS50857"/>
    </source>
</evidence>
<evidence type="ECO:0000313" key="24">
    <source>
        <dbReference type="EMBL" id="ACZ42494.1"/>
    </source>
</evidence>
<evidence type="ECO:0000256" key="18">
    <source>
        <dbReference type="RuleBase" id="RU004024"/>
    </source>
</evidence>
<evidence type="ECO:0000256" key="1">
    <source>
        <dbReference type="ARBA" id="ARBA00004141"/>
    </source>
</evidence>
<comment type="similarity">
    <text evidence="2 17">Belongs to the cytochrome c oxidase subunit 2 family.</text>
</comment>
<evidence type="ECO:0000256" key="16">
    <source>
        <dbReference type="PROSITE-ProRule" id="PRU00433"/>
    </source>
</evidence>
<dbReference type="NCBIfam" id="TIGR02866">
    <property type="entry name" value="CoxB"/>
    <property type="match status" value="1"/>
</dbReference>
<evidence type="ECO:0000259" key="23">
    <source>
        <dbReference type="PROSITE" id="PS51007"/>
    </source>
</evidence>
<comment type="subcellular location">
    <subcellularLocation>
        <location evidence="17">Cell membrane</location>
        <topology evidence="17">Multi-pass membrane protein</topology>
    </subcellularLocation>
    <subcellularLocation>
        <location evidence="1">Membrane</location>
        <topology evidence="1">Multi-pass membrane protein</topology>
    </subcellularLocation>
</comment>
<evidence type="ECO:0000259" key="22">
    <source>
        <dbReference type="PROSITE" id="PS50999"/>
    </source>
</evidence>
<dbReference type="InterPro" id="IPR036257">
    <property type="entry name" value="Cyt_c_oxidase_su2_TM_sf"/>
</dbReference>
<keyword evidence="6 17" id="KW-0812">Transmembrane</keyword>
<dbReference type="GO" id="GO:0016491">
    <property type="term" value="F:oxidoreductase activity"/>
    <property type="evidence" value="ECO:0007669"/>
    <property type="project" value="InterPro"/>
</dbReference>
<comment type="function">
    <text evidence="14 18">Subunits I and II form the functional core of the enzyme complex. Electrons originating in cytochrome c are transferred via heme a and Cu(A) to the binuclear center formed by heme a3 and Cu(B).</text>
</comment>
<dbReference type="SUPFAM" id="SSF49503">
    <property type="entry name" value="Cupredoxins"/>
    <property type="match status" value="1"/>
</dbReference>
<evidence type="ECO:0000256" key="5">
    <source>
        <dbReference type="ARBA" id="ARBA00022660"/>
    </source>
</evidence>
<dbReference type="eggNOG" id="COG1622">
    <property type="taxonomic scope" value="Bacteria"/>
</dbReference>
<keyword evidence="11 16" id="KW-0408">Iron</keyword>
<dbReference type="Pfam" id="PF00034">
    <property type="entry name" value="Cytochrom_C"/>
    <property type="match status" value="1"/>
</dbReference>
<dbReference type="SUPFAM" id="SSF81464">
    <property type="entry name" value="Cytochrome c oxidase subunit II-like, transmembrane region"/>
    <property type="match status" value="1"/>
</dbReference>
<evidence type="ECO:0000256" key="12">
    <source>
        <dbReference type="ARBA" id="ARBA00023008"/>
    </source>
</evidence>
<name>D1CCH9_THET1</name>
<dbReference type="InterPro" id="IPR002429">
    <property type="entry name" value="CcO_II-like_C"/>
</dbReference>
<dbReference type="PROSITE" id="PS00078">
    <property type="entry name" value="COX2"/>
    <property type="match status" value="1"/>
</dbReference>
<gene>
    <name evidence="24" type="ordered locus">Tter_1588</name>
</gene>
<dbReference type="PROSITE" id="PS50857">
    <property type="entry name" value="COX2_CUA"/>
    <property type="match status" value="1"/>
</dbReference>
<dbReference type="InterPro" id="IPR001505">
    <property type="entry name" value="Copper_CuA"/>
</dbReference>
<keyword evidence="7 16" id="KW-0479">Metal-binding</keyword>
<keyword evidence="12 18" id="KW-0186">Copper</keyword>
<evidence type="ECO:0000256" key="3">
    <source>
        <dbReference type="ARBA" id="ARBA00022448"/>
    </source>
</evidence>
<dbReference type="InterPro" id="IPR014222">
    <property type="entry name" value="Cyt_c_oxidase_su2"/>
</dbReference>
<dbReference type="Gene3D" id="1.10.760.10">
    <property type="entry name" value="Cytochrome c-like domain"/>
    <property type="match status" value="1"/>
</dbReference>
<evidence type="ECO:0000256" key="17">
    <source>
        <dbReference type="RuleBase" id="RU000456"/>
    </source>
</evidence>
<dbReference type="OrthoDB" id="9773456at2"/>
<evidence type="ECO:0000256" key="7">
    <source>
        <dbReference type="ARBA" id="ARBA00022723"/>
    </source>
</evidence>
<feature type="region of interest" description="Disordered" evidence="19">
    <location>
        <begin position="316"/>
        <end position="342"/>
    </location>
</feature>
<dbReference type="GO" id="GO:0042773">
    <property type="term" value="P:ATP synthesis coupled electron transport"/>
    <property type="evidence" value="ECO:0007669"/>
    <property type="project" value="TreeGrafter"/>
</dbReference>
<keyword evidence="10 20" id="KW-1133">Transmembrane helix</keyword>
<organism evidence="24 25">
    <name type="scientific">Thermobaculum terrenum (strain ATCC BAA-798 / CCMEE 7001 / YNP1)</name>
    <dbReference type="NCBI Taxonomy" id="525904"/>
    <lineage>
        <taxon>Bacteria</taxon>
        <taxon>Bacillati</taxon>
        <taxon>Chloroflexota</taxon>
        <taxon>Chloroflexia</taxon>
        <taxon>Candidatus Thermobaculales</taxon>
        <taxon>Candidatus Thermobaculaceae</taxon>
        <taxon>Thermobaculum</taxon>
    </lineage>
</organism>
<dbReference type="PROSITE" id="PS50999">
    <property type="entry name" value="COX2_TM"/>
    <property type="match status" value="1"/>
</dbReference>
<feature type="domain" description="Cytochrome oxidase subunit II copper A binding" evidence="21">
    <location>
        <begin position="89"/>
        <end position="200"/>
    </location>
</feature>
<dbReference type="InterPro" id="IPR009056">
    <property type="entry name" value="Cyt_c-like_dom"/>
</dbReference>
<dbReference type="KEGG" id="ttr:Tter_1588"/>
<dbReference type="EMBL" id="CP001825">
    <property type="protein sequence ID" value="ACZ42494.1"/>
    <property type="molecule type" value="Genomic_DNA"/>
</dbReference>
<keyword evidence="9 17" id="KW-0249">Electron transport</keyword>
<dbReference type="InterPro" id="IPR008972">
    <property type="entry name" value="Cupredoxin"/>
</dbReference>
<feature type="compositionally biased region" description="Polar residues" evidence="19">
    <location>
        <begin position="316"/>
        <end position="327"/>
    </location>
</feature>
<dbReference type="GO" id="GO:0005886">
    <property type="term" value="C:plasma membrane"/>
    <property type="evidence" value="ECO:0007669"/>
    <property type="project" value="UniProtKB-SubCell"/>
</dbReference>
<dbReference type="EC" id="7.1.1.9" evidence="18"/>
<dbReference type="PANTHER" id="PTHR22888:SF9">
    <property type="entry name" value="CYTOCHROME C OXIDASE SUBUNIT 2"/>
    <property type="match status" value="1"/>
</dbReference>
<keyword evidence="25" id="KW-1185">Reference proteome</keyword>
<dbReference type="PANTHER" id="PTHR22888">
    <property type="entry name" value="CYTOCHROME C OXIDASE, SUBUNIT II"/>
    <property type="match status" value="1"/>
</dbReference>
<dbReference type="InterPro" id="IPR036909">
    <property type="entry name" value="Cyt_c-like_dom_sf"/>
</dbReference>
<keyword evidence="3 17" id="KW-0813">Transport</keyword>
<dbReference type="SUPFAM" id="SSF46626">
    <property type="entry name" value="Cytochrome c"/>
    <property type="match status" value="1"/>
</dbReference>
<feature type="transmembrane region" description="Helical" evidence="20">
    <location>
        <begin position="58"/>
        <end position="82"/>
    </location>
</feature>
<keyword evidence="13 20" id="KW-0472">Membrane</keyword>
<feature type="domain" description="Cytochrome oxidase subunit II transmembrane region profile" evidence="22">
    <location>
        <begin position="1"/>
        <end position="88"/>
    </location>
</feature>
<feature type="domain" description="Cytochrome c" evidence="23">
    <location>
        <begin position="219"/>
        <end position="314"/>
    </location>
</feature>
<evidence type="ECO:0000256" key="15">
    <source>
        <dbReference type="ARBA" id="ARBA00047816"/>
    </source>
</evidence>
<dbReference type="Gene3D" id="2.60.40.420">
    <property type="entry name" value="Cupredoxins - blue copper proteins"/>
    <property type="match status" value="1"/>
</dbReference>
<accession>D1CCH9</accession>
<dbReference type="RefSeq" id="WP_012875528.1">
    <property type="nucleotide sequence ID" value="NC_013525.1"/>
</dbReference>
<proteinExistence type="inferred from homology"/>
<sequence>MQGASNFAGQVDLLFWFITILSALIAIGVFILIVVFATRYRRRYSGYVPPAIEGNNRLEIAWIVIPTVIALATFAWAAVVYVHMHNPPKDALTIYVVGRQWMWKAQQPTGQWENNELHVPVGKPVKLVMTSQDVIHDFFVPAFRVKQDVIPGRYTTMWFTAEKPGVYDLFCAEYCGTNHSEMIGKVYALSQQDYEAWLSGGSTTASSSGMTGSGGSQASSQSAGQQLYQSLGCASCHGQNGEGQIGPRLAGLYGSKVQLSNGQTVVADDAYIRESILNPQAKIVKGYQPIMPTFQGQVTEQDILQLIQFIKSLGNSGSQGTAQNQGGNMPAASPVPAGQSGQ</sequence>
<dbReference type="CDD" id="cd13915">
    <property type="entry name" value="CuRO_HCO_II_like_2"/>
    <property type="match status" value="1"/>
</dbReference>
<dbReference type="GO" id="GO:0005507">
    <property type="term" value="F:copper ion binding"/>
    <property type="evidence" value="ECO:0007669"/>
    <property type="project" value="InterPro"/>
</dbReference>
<dbReference type="HOGENOM" id="CLU_036876_1_0_0"/>
<evidence type="ECO:0000256" key="6">
    <source>
        <dbReference type="ARBA" id="ARBA00022692"/>
    </source>
</evidence>
<dbReference type="Gene3D" id="1.10.287.90">
    <property type="match status" value="1"/>
</dbReference>
<evidence type="ECO:0000256" key="8">
    <source>
        <dbReference type="ARBA" id="ARBA00022967"/>
    </source>
</evidence>
<evidence type="ECO:0000256" key="20">
    <source>
        <dbReference type="SAM" id="Phobius"/>
    </source>
</evidence>
<dbReference type="AlphaFoldDB" id="D1CCH9"/>
<evidence type="ECO:0000256" key="9">
    <source>
        <dbReference type="ARBA" id="ARBA00022982"/>
    </source>
</evidence>
<evidence type="ECO:0000256" key="19">
    <source>
        <dbReference type="SAM" id="MobiDB-lite"/>
    </source>
</evidence>
<dbReference type="PROSITE" id="PS51007">
    <property type="entry name" value="CYTC"/>
    <property type="match status" value="1"/>
</dbReference>
<dbReference type="GO" id="GO:0004129">
    <property type="term" value="F:cytochrome-c oxidase activity"/>
    <property type="evidence" value="ECO:0007669"/>
    <property type="project" value="UniProtKB-EC"/>
</dbReference>
<dbReference type="STRING" id="525904.Tter_1588"/>
<evidence type="ECO:0000256" key="10">
    <source>
        <dbReference type="ARBA" id="ARBA00022989"/>
    </source>
</evidence>
<dbReference type="Pfam" id="PF00116">
    <property type="entry name" value="COX2"/>
    <property type="match status" value="1"/>
</dbReference>
<keyword evidence="5 17" id="KW-0679">Respiratory chain</keyword>
<evidence type="ECO:0000256" key="2">
    <source>
        <dbReference type="ARBA" id="ARBA00007866"/>
    </source>
</evidence>
<protein>
    <recommendedName>
        <fullName evidence="18">Cytochrome c oxidase subunit 2</fullName>
        <ecNumber evidence="18">7.1.1.9</ecNumber>
    </recommendedName>
</protein>
<evidence type="ECO:0000256" key="4">
    <source>
        <dbReference type="ARBA" id="ARBA00022617"/>
    </source>
</evidence>
<evidence type="ECO:0000256" key="14">
    <source>
        <dbReference type="ARBA" id="ARBA00024688"/>
    </source>
</evidence>
<comment type="catalytic activity">
    <reaction evidence="15 18">
        <text>4 Fe(II)-[cytochrome c] + O2 + 8 H(+)(in) = 4 Fe(III)-[cytochrome c] + 2 H2O + 4 H(+)(out)</text>
        <dbReference type="Rhea" id="RHEA:11436"/>
        <dbReference type="Rhea" id="RHEA-COMP:10350"/>
        <dbReference type="Rhea" id="RHEA-COMP:14399"/>
        <dbReference type="ChEBI" id="CHEBI:15377"/>
        <dbReference type="ChEBI" id="CHEBI:15378"/>
        <dbReference type="ChEBI" id="CHEBI:15379"/>
        <dbReference type="ChEBI" id="CHEBI:29033"/>
        <dbReference type="ChEBI" id="CHEBI:29034"/>
        <dbReference type="EC" id="7.1.1.9"/>
    </reaction>
</comment>
<feature type="transmembrane region" description="Helical" evidence="20">
    <location>
        <begin position="13"/>
        <end position="37"/>
    </location>
</feature>
<comment type="cofactor">
    <cofactor evidence="18">
        <name>Cu cation</name>
        <dbReference type="ChEBI" id="CHEBI:23378"/>
    </cofactor>
    <text evidence="18">Binds a copper A center.</text>
</comment>